<name>A0ABW3NIW5_9BACI</name>
<dbReference type="NCBIfam" id="TIGR01470">
    <property type="entry name" value="cysG_Nterm"/>
    <property type="match status" value="1"/>
</dbReference>
<proteinExistence type="predicted"/>
<dbReference type="RefSeq" id="WP_379592016.1">
    <property type="nucleotide sequence ID" value="NZ_JBHTKK010000011.1"/>
</dbReference>
<evidence type="ECO:0000313" key="8">
    <source>
        <dbReference type="EMBL" id="MFD1066435.1"/>
    </source>
</evidence>
<keyword evidence="4" id="KW-0520">NAD</keyword>
<dbReference type="SUPFAM" id="SSF75615">
    <property type="entry name" value="Siroheme synthase middle domains-like"/>
    <property type="match status" value="1"/>
</dbReference>
<keyword evidence="5" id="KW-0627">Porphyrin biosynthesis</keyword>
<evidence type="ECO:0000256" key="6">
    <source>
        <dbReference type="ARBA" id="ARBA00047561"/>
    </source>
</evidence>
<dbReference type="EC" id="1.3.1.76" evidence="2"/>
<comment type="pathway">
    <text evidence="1">Porphyrin-containing compound metabolism; siroheme biosynthesis; sirohydrochlorin from precorrin-2: step 1/1.</text>
</comment>
<dbReference type="InterPro" id="IPR028281">
    <property type="entry name" value="Sirohaem_synthase_central"/>
</dbReference>
<dbReference type="InterPro" id="IPR028161">
    <property type="entry name" value="Met8-like"/>
</dbReference>
<dbReference type="InterPro" id="IPR036291">
    <property type="entry name" value="NAD(P)-bd_dom_sf"/>
</dbReference>
<dbReference type="Gene3D" id="3.40.50.720">
    <property type="entry name" value="NAD(P)-binding Rossmann-like Domain"/>
    <property type="match status" value="1"/>
</dbReference>
<keyword evidence="9" id="KW-1185">Reference proteome</keyword>
<evidence type="ECO:0000259" key="7">
    <source>
        <dbReference type="Pfam" id="PF14824"/>
    </source>
</evidence>
<evidence type="ECO:0000313" key="9">
    <source>
        <dbReference type="Proteomes" id="UP001597041"/>
    </source>
</evidence>
<organism evidence="8 9">
    <name type="scientific">Oceanobacillus locisalsi</name>
    <dbReference type="NCBI Taxonomy" id="546107"/>
    <lineage>
        <taxon>Bacteria</taxon>
        <taxon>Bacillati</taxon>
        <taxon>Bacillota</taxon>
        <taxon>Bacilli</taxon>
        <taxon>Bacillales</taxon>
        <taxon>Bacillaceae</taxon>
        <taxon>Oceanobacillus</taxon>
    </lineage>
</organism>
<evidence type="ECO:0000256" key="2">
    <source>
        <dbReference type="ARBA" id="ARBA00012400"/>
    </source>
</evidence>
<evidence type="ECO:0000256" key="3">
    <source>
        <dbReference type="ARBA" id="ARBA00023002"/>
    </source>
</evidence>
<comment type="catalytic activity">
    <reaction evidence="6">
        <text>precorrin-2 + NAD(+) = sirohydrochlorin + NADH + 2 H(+)</text>
        <dbReference type="Rhea" id="RHEA:15613"/>
        <dbReference type="ChEBI" id="CHEBI:15378"/>
        <dbReference type="ChEBI" id="CHEBI:57540"/>
        <dbReference type="ChEBI" id="CHEBI:57945"/>
        <dbReference type="ChEBI" id="CHEBI:58351"/>
        <dbReference type="ChEBI" id="CHEBI:58827"/>
        <dbReference type="EC" id="1.3.1.76"/>
    </reaction>
</comment>
<dbReference type="Gene3D" id="1.10.8.610">
    <property type="entry name" value="SirC, precorrin-2 dehydrogenase, C-terminal helical domain-like"/>
    <property type="match status" value="1"/>
</dbReference>
<evidence type="ECO:0000256" key="1">
    <source>
        <dbReference type="ARBA" id="ARBA00005010"/>
    </source>
</evidence>
<dbReference type="InterPro" id="IPR006367">
    <property type="entry name" value="Sirohaem_synthase_N"/>
</dbReference>
<dbReference type="PANTHER" id="PTHR35330">
    <property type="entry name" value="SIROHEME BIOSYNTHESIS PROTEIN MET8"/>
    <property type="match status" value="1"/>
</dbReference>
<comment type="caution">
    <text evidence="8">The sequence shown here is derived from an EMBL/GenBank/DDBJ whole genome shotgun (WGS) entry which is preliminary data.</text>
</comment>
<accession>A0ABW3NIW5</accession>
<reference evidence="9" key="1">
    <citation type="journal article" date="2019" name="Int. J. Syst. Evol. Microbiol.">
        <title>The Global Catalogue of Microorganisms (GCM) 10K type strain sequencing project: providing services to taxonomists for standard genome sequencing and annotation.</title>
        <authorList>
            <consortium name="The Broad Institute Genomics Platform"/>
            <consortium name="The Broad Institute Genome Sequencing Center for Infectious Disease"/>
            <person name="Wu L."/>
            <person name="Ma J."/>
        </authorList>
    </citation>
    <scope>NUCLEOTIDE SEQUENCE [LARGE SCALE GENOMIC DNA]</scope>
    <source>
        <strain evidence="9">CCUG 56608</strain>
    </source>
</reference>
<keyword evidence="3" id="KW-0560">Oxidoreductase</keyword>
<dbReference type="Proteomes" id="UP001597041">
    <property type="component" value="Unassembled WGS sequence"/>
</dbReference>
<evidence type="ECO:0000256" key="5">
    <source>
        <dbReference type="ARBA" id="ARBA00023244"/>
    </source>
</evidence>
<evidence type="ECO:0000256" key="4">
    <source>
        <dbReference type="ARBA" id="ARBA00023027"/>
    </source>
</evidence>
<dbReference type="EMBL" id="JBHTKK010000011">
    <property type="protein sequence ID" value="MFD1066435.1"/>
    <property type="molecule type" value="Genomic_DNA"/>
</dbReference>
<dbReference type="Pfam" id="PF14824">
    <property type="entry name" value="Sirohm_synth_M"/>
    <property type="match status" value="1"/>
</dbReference>
<feature type="domain" description="Siroheme synthase central" evidence="7">
    <location>
        <begin position="118"/>
        <end position="144"/>
    </location>
</feature>
<dbReference type="SUPFAM" id="SSF51735">
    <property type="entry name" value="NAD(P)-binding Rossmann-fold domains"/>
    <property type="match status" value="1"/>
</dbReference>
<dbReference type="PANTHER" id="PTHR35330:SF1">
    <property type="entry name" value="SIROHEME BIOSYNTHESIS PROTEIN MET8"/>
    <property type="match status" value="1"/>
</dbReference>
<gene>
    <name evidence="8" type="ORF">ACFQ19_10415</name>
</gene>
<dbReference type="Pfam" id="PF13241">
    <property type="entry name" value="NAD_binding_7"/>
    <property type="match status" value="1"/>
</dbReference>
<sequence>MRIPILFEIKNKTVIAVGGGAIAAKKIKPLFEAGADITLIAPEIHPDLQALYENGEIKWKERMVQEREQFDSSILLLMTEKAELNQSLYENKRPDQLVYIINDAKKSDFHFPAVLKKGQLTIALSTNGASPIYAKRLKKQLEEHLPVEVEEDLAFLDQARKSILAYPLTAKQKKQLLQQITTEDFLRRENRQQLFEAMLEEAEE</sequence>
<protein>
    <recommendedName>
        <fullName evidence="2">precorrin-2 dehydrogenase</fullName>
        <ecNumber evidence="2">1.3.1.76</ecNumber>
    </recommendedName>
</protein>
<dbReference type="InterPro" id="IPR042518">
    <property type="entry name" value="SirC_C"/>
</dbReference>